<proteinExistence type="predicted"/>
<sequence>MAFCTAKTRCMRLPAAHNALQPHRLTFPLHTDPGGRSGFAARGRGLVRGPRAEEKTDRGVRVKGSHVAGDAWGLFTAGWGSSGGKSRSSTKELKKHPPHVKLSPSALNTNVSIATEKTPGRATGNSQGAVRQKERNRLYEGHQQNRATNVCTLSQRTPKPQKESLVKKHHEAGYHKIPSTFKGASWGDSSRTEEMLIQSFYCKEPAKTERNSGRHMDEAGPCSSAYQGASADAMFLDFSSVRIMKEDADEDSASDLSDSERIPIPPSPCTPPELNLRAEEIDPLCFEHLPDAKCKQSDYCYPDFLPPPFNTWDLKGLAAFVNTECKSEARPQPTGSLERYVDRLLELEWLQMQTVQAEKGKAAKARPQTAPSALWTLKSPGKNKSLHTLLPNKNLTAPESFPRFSSCQLGYRRDLHNEGASQVVLCQGHSKTTCGPSAHQRHSSERKSSEAKKRPSTKAQLFGKPPSESNSMLQGAGNIRPHKQPSSLHGSAAPLKAACSCTNPKKNVNTNAYVPSKKVQADQKLKANGVKPVP</sequence>
<name>A0ACB8F6C2_9SAUR</name>
<comment type="caution">
    <text evidence="1">The sequence shown here is derived from an EMBL/GenBank/DDBJ whole genome shotgun (WGS) entry which is preliminary data.</text>
</comment>
<organism evidence="1 2">
    <name type="scientific">Sphaerodactylus townsendi</name>
    <dbReference type="NCBI Taxonomy" id="933632"/>
    <lineage>
        <taxon>Eukaryota</taxon>
        <taxon>Metazoa</taxon>
        <taxon>Chordata</taxon>
        <taxon>Craniata</taxon>
        <taxon>Vertebrata</taxon>
        <taxon>Euteleostomi</taxon>
        <taxon>Lepidosauria</taxon>
        <taxon>Squamata</taxon>
        <taxon>Bifurcata</taxon>
        <taxon>Gekkota</taxon>
        <taxon>Sphaerodactylidae</taxon>
        <taxon>Sphaerodactylus</taxon>
    </lineage>
</organism>
<evidence type="ECO:0000313" key="2">
    <source>
        <dbReference type="Proteomes" id="UP000827872"/>
    </source>
</evidence>
<protein>
    <submittedName>
        <fullName evidence="1">Uncharacterized protein</fullName>
    </submittedName>
</protein>
<accession>A0ACB8F6C2</accession>
<dbReference type="EMBL" id="CM037618">
    <property type="protein sequence ID" value="KAH8000803.1"/>
    <property type="molecule type" value="Genomic_DNA"/>
</dbReference>
<evidence type="ECO:0000313" key="1">
    <source>
        <dbReference type="EMBL" id="KAH8000803.1"/>
    </source>
</evidence>
<reference evidence="1" key="1">
    <citation type="submission" date="2021-08" db="EMBL/GenBank/DDBJ databases">
        <title>The first chromosome-level gecko genome reveals the dynamic sex chromosomes of Neotropical dwarf geckos (Sphaerodactylidae: Sphaerodactylus).</title>
        <authorList>
            <person name="Pinto B.J."/>
            <person name="Keating S.E."/>
            <person name="Gamble T."/>
        </authorList>
    </citation>
    <scope>NUCLEOTIDE SEQUENCE</scope>
    <source>
        <strain evidence="1">TG3544</strain>
    </source>
</reference>
<dbReference type="Proteomes" id="UP000827872">
    <property type="component" value="Linkage Group LG05"/>
</dbReference>
<gene>
    <name evidence="1" type="ORF">K3G42_028954</name>
</gene>
<keyword evidence="2" id="KW-1185">Reference proteome</keyword>